<dbReference type="EMBL" id="JABWDY010011093">
    <property type="protein sequence ID" value="KAF5200159.1"/>
    <property type="molecule type" value="Genomic_DNA"/>
</dbReference>
<sequence length="56" mass="6055">LLFSSSSSISDLCVSLFSSSSISRTYCSPNHGAFLRSLRTQYAGWGVDFGNINFLG</sequence>
<keyword evidence="2" id="KW-1185">Reference proteome</keyword>
<evidence type="ECO:0000313" key="1">
    <source>
        <dbReference type="EMBL" id="KAF5200159.1"/>
    </source>
</evidence>
<proteinExistence type="predicted"/>
<gene>
    <name evidence="1" type="ORF">FRX31_010255</name>
</gene>
<reference evidence="1 2" key="1">
    <citation type="submission" date="2020-06" db="EMBL/GenBank/DDBJ databases">
        <title>Transcriptomic and genomic resources for Thalictrum thalictroides and T. hernandezii: Facilitating candidate gene discovery in an emerging model plant lineage.</title>
        <authorList>
            <person name="Arias T."/>
            <person name="Riano-Pachon D.M."/>
            <person name="Di Stilio V.S."/>
        </authorList>
    </citation>
    <scope>NUCLEOTIDE SEQUENCE [LARGE SCALE GENOMIC DNA]</scope>
    <source>
        <strain evidence="2">cv. WT478/WT964</strain>
        <tissue evidence="1">Leaves</tissue>
    </source>
</reference>
<comment type="caution">
    <text evidence="1">The sequence shown here is derived from an EMBL/GenBank/DDBJ whole genome shotgun (WGS) entry which is preliminary data.</text>
</comment>
<name>A0A7J6WS00_THATH</name>
<evidence type="ECO:0000313" key="2">
    <source>
        <dbReference type="Proteomes" id="UP000554482"/>
    </source>
</evidence>
<dbReference type="Proteomes" id="UP000554482">
    <property type="component" value="Unassembled WGS sequence"/>
</dbReference>
<dbReference type="AlphaFoldDB" id="A0A7J6WS00"/>
<protein>
    <submittedName>
        <fullName evidence="1">Uncharacterized protein</fullName>
    </submittedName>
</protein>
<accession>A0A7J6WS00</accession>
<organism evidence="1 2">
    <name type="scientific">Thalictrum thalictroides</name>
    <name type="common">Rue-anemone</name>
    <name type="synonym">Anemone thalictroides</name>
    <dbReference type="NCBI Taxonomy" id="46969"/>
    <lineage>
        <taxon>Eukaryota</taxon>
        <taxon>Viridiplantae</taxon>
        <taxon>Streptophyta</taxon>
        <taxon>Embryophyta</taxon>
        <taxon>Tracheophyta</taxon>
        <taxon>Spermatophyta</taxon>
        <taxon>Magnoliopsida</taxon>
        <taxon>Ranunculales</taxon>
        <taxon>Ranunculaceae</taxon>
        <taxon>Thalictroideae</taxon>
        <taxon>Thalictrum</taxon>
    </lineage>
</organism>
<feature type="non-terminal residue" evidence="1">
    <location>
        <position position="1"/>
    </location>
</feature>